<name>A0A8S1T2U0_PAROT</name>
<comment type="caution">
    <text evidence="2">The sequence shown here is derived from an EMBL/GenBank/DDBJ whole genome shotgun (WGS) entry which is preliminary data.</text>
</comment>
<dbReference type="GO" id="GO:0005524">
    <property type="term" value="F:ATP binding"/>
    <property type="evidence" value="ECO:0007669"/>
    <property type="project" value="InterPro"/>
</dbReference>
<accession>A0A8S1T2U0</accession>
<gene>
    <name evidence="2" type="ORF">POCTA_138.1.T0200341</name>
</gene>
<sequence length="424" mass="49390">MDNQTILTLQVYSKNIFFDHPYELTYVGDKILFYKLKQGVQIFRFQLLIRIMTQIKWITKIEGNLPKIIGFTINIKKKSKNFLCKDVNGILKLKNFLSCKCSFANFDELFNVKSEISRGSSGSVKKIQCKQTGKELAVKFISKKDLTPLNYSILEQEIAVMNKVKGYDYFVKIQDLYQDDQYYLIIMNYLEGYSLSYYLENNRKMNKTFSLFQIFSIMKRLFEALIKLSQLEIIHRDIKPQNLVLAEEDDFNSLTIIDFGFATFTNINRYLLYKCGTPGYAAPEVLNSQCTYYSFSCDVFSSGCLLYLLLFNELPFKGDTTEQLVHNNRLCQLDFQQEKCNAFSLSIIALLKSLLEKNISDRISLKAAYEQFSSLYELYKQRCETEDCHDSSPLVNRLPNFDIQIGRIFEQSSIKEQVNKVVQS</sequence>
<dbReference type="SMART" id="SM00220">
    <property type="entry name" value="S_TKc"/>
    <property type="match status" value="1"/>
</dbReference>
<dbReference type="AlphaFoldDB" id="A0A8S1T2U0"/>
<evidence type="ECO:0000313" key="3">
    <source>
        <dbReference type="Proteomes" id="UP000683925"/>
    </source>
</evidence>
<dbReference type="GO" id="GO:0044773">
    <property type="term" value="P:mitotic DNA damage checkpoint signaling"/>
    <property type="evidence" value="ECO:0007669"/>
    <property type="project" value="TreeGrafter"/>
</dbReference>
<protein>
    <recommendedName>
        <fullName evidence="1">Protein kinase domain-containing protein</fullName>
    </recommendedName>
</protein>
<dbReference type="InterPro" id="IPR008271">
    <property type="entry name" value="Ser/Thr_kinase_AS"/>
</dbReference>
<dbReference type="GO" id="GO:0005634">
    <property type="term" value="C:nucleus"/>
    <property type="evidence" value="ECO:0007669"/>
    <property type="project" value="TreeGrafter"/>
</dbReference>
<proteinExistence type="predicted"/>
<dbReference type="Pfam" id="PF00069">
    <property type="entry name" value="Pkinase"/>
    <property type="match status" value="1"/>
</dbReference>
<dbReference type="OrthoDB" id="302908at2759"/>
<evidence type="ECO:0000259" key="1">
    <source>
        <dbReference type="PROSITE" id="PS50011"/>
    </source>
</evidence>
<dbReference type="GO" id="GO:0005737">
    <property type="term" value="C:cytoplasm"/>
    <property type="evidence" value="ECO:0007669"/>
    <property type="project" value="TreeGrafter"/>
</dbReference>
<dbReference type="PANTHER" id="PTHR44167">
    <property type="entry name" value="OVARIAN-SPECIFIC SERINE/THREONINE-PROTEIN KINASE LOK-RELATED"/>
    <property type="match status" value="1"/>
</dbReference>
<dbReference type="GO" id="GO:0004674">
    <property type="term" value="F:protein serine/threonine kinase activity"/>
    <property type="evidence" value="ECO:0007669"/>
    <property type="project" value="TreeGrafter"/>
</dbReference>
<dbReference type="EMBL" id="CAJJDP010000020">
    <property type="protein sequence ID" value="CAD8148071.1"/>
    <property type="molecule type" value="Genomic_DNA"/>
</dbReference>
<dbReference type="OMA" id="WITKIEG"/>
<dbReference type="Proteomes" id="UP000683925">
    <property type="component" value="Unassembled WGS sequence"/>
</dbReference>
<feature type="domain" description="Protein kinase" evidence="1">
    <location>
        <begin position="110"/>
        <end position="379"/>
    </location>
</feature>
<dbReference type="InterPro" id="IPR000719">
    <property type="entry name" value="Prot_kinase_dom"/>
</dbReference>
<evidence type="ECO:0000313" key="2">
    <source>
        <dbReference type="EMBL" id="CAD8148071.1"/>
    </source>
</evidence>
<keyword evidence="3" id="KW-1185">Reference proteome</keyword>
<organism evidence="2 3">
    <name type="scientific">Paramecium octaurelia</name>
    <dbReference type="NCBI Taxonomy" id="43137"/>
    <lineage>
        <taxon>Eukaryota</taxon>
        <taxon>Sar</taxon>
        <taxon>Alveolata</taxon>
        <taxon>Ciliophora</taxon>
        <taxon>Intramacronucleata</taxon>
        <taxon>Oligohymenophorea</taxon>
        <taxon>Peniculida</taxon>
        <taxon>Parameciidae</taxon>
        <taxon>Paramecium</taxon>
    </lineage>
</organism>
<dbReference type="PROSITE" id="PS00108">
    <property type="entry name" value="PROTEIN_KINASE_ST"/>
    <property type="match status" value="1"/>
</dbReference>
<dbReference type="PANTHER" id="PTHR44167:SF18">
    <property type="entry name" value="PROTEIN KINASE DOMAIN-CONTAINING PROTEIN"/>
    <property type="match status" value="1"/>
</dbReference>
<dbReference type="PROSITE" id="PS50011">
    <property type="entry name" value="PROTEIN_KINASE_DOM"/>
    <property type="match status" value="1"/>
</dbReference>
<reference evidence="2" key="1">
    <citation type="submission" date="2021-01" db="EMBL/GenBank/DDBJ databases">
        <authorList>
            <consortium name="Genoscope - CEA"/>
            <person name="William W."/>
        </authorList>
    </citation>
    <scope>NUCLEOTIDE SEQUENCE</scope>
</reference>